<feature type="domain" description="NmrA-like" evidence="3">
    <location>
        <begin position="6"/>
        <end position="272"/>
    </location>
</feature>
<dbReference type="OrthoDB" id="9974981at2759"/>
<keyword evidence="5" id="KW-1185">Reference proteome</keyword>
<dbReference type="GO" id="GO:0016491">
    <property type="term" value="F:oxidoreductase activity"/>
    <property type="evidence" value="ECO:0007669"/>
    <property type="project" value="UniProtKB-KW"/>
</dbReference>
<dbReference type="Pfam" id="PF05368">
    <property type="entry name" value="NmrA"/>
    <property type="match status" value="1"/>
</dbReference>
<proteinExistence type="predicted"/>
<evidence type="ECO:0000313" key="4">
    <source>
        <dbReference type="EMBL" id="ODV61614.1"/>
    </source>
</evidence>
<dbReference type="InterPro" id="IPR008030">
    <property type="entry name" value="NmrA-like"/>
</dbReference>
<evidence type="ECO:0000256" key="1">
    <source>
        <dbReference type="ARBA" id="ARBA00022857"/>
    </source>
</evidence>
<protein>
    <recommendedName>
        <fullName evidence="3">NmrA-like domain-containing protein</fullName>
    </recommendedName>
</protein>
<dbReference type="RefSeq" id="XP_020047921.1">
    <property type="nucleotide sequence ID" value="XM_020193136.1"/>
</dbReference>
<keyword evidence="2" id="KW-0560">Oxidoreductase</keyword>
<evidence type="ECO:0000313" key="5">
    <source>
        <dbReference type="Proteomes" id="UP000095038"/>
    </source>
</evidence>
<dbReference type="InParanoid" id="A0A1D2VJ04"/>
<evidence type="ECO:0000259" key="3">
    <source>
        <dbReference type="Pfam" id="PF05368"/>
    </source>
</evidence>
<dbReference type="GeneID" id="30966772"/>
<sequence length="296" mass="33154">MSFRPKIAVFGTNGLLGKPVLEALTSSTFSKYFSFPIIAITRDKSRFTSTNLIEFREANLDQSNDSFTQALKDVDVLINVASLDIQLNTLLGAIVKSSSVKLYIPTQFGMELTKIQDYLPIIDIKIKHSEKARKLGIKTVDISTGLFAVPGSFLYEWLGAVGYSRDDNVATIIGDPDLKFAISKLEDIGKSVASIVSKDPNTLPDSVRIYSDLVSQEQVLERYERSHNIKINRQYITKQQGLEKAQDTLKNGFNIKDFFFYLQVVASQGIDKGSSFSSDERDFVNPNESLFDWGKF</sequence>
<organism evidence="4 5">
    <name type="scientific">Ascoidea rubescens DSM 1968</name>
    <dbReference type="NCBI Taxonomy" id="1344418"/>
    <lineage>
        <taxon>Eukaryota</taxon>
        <taxon>Fungi</taxon>
        <taxon>Dikarya</taxon>
        <taxon>Ascomycota</taxon>
        <taxon>Saccharomycotina</taxon>
        <taxon>Saccharomycetes</taxon>
        <taxon>Ascoideaceae</taxon>
        <taxon>Ascoidea</taxon>
    </lineage>
</organism>
<dbReference type="InterPro" id="IPR051609">
    <property type="entry name" value="NmrA/Isoflavone_reductase-like"/>
</dbReference>
<dbReference type="SUPFAM" id="SSF51735">
    <property type="entry name" value="NAD(P)-binding Rossmann-fold domains"/>
    <property type="match status" value="1"/>
</dbReference>
<evidence type="ECO:0000256" key="2">
    <source>
        <dbReference type="ARBA" id="ARBA00023002"/>
    </source>
</evidence>
<dbReference type="PANTHER" id="PTHR47706">
    <property type="entry name" value="NMRA-LIKE FAMILY PROTEIN"/>
    <property type="match status" value="1"/>
</dbReference>
<dbReference type="AlphaFoldDB" id="A0A1D2VJ04"/>
<dbReference type="Gene3D" id="3.40.50.720">
    <property type="entry name" value="NAD(P)-binding Rossmann-like Domain"/>
    <property type="match status" value="1"/>
</dbReference>
<dbReference type="PANTHER" id="PTHR47706:SF9">
    <property type="entry name" value="NMRA-LIKE DOMAIN-CONTAINING PROTEIN-RELATED"/>
    <property type="match status" value="1"/>
</dbReference>
<reference evidence="5" key="1">
    <citation type="submission" date="2016-05" db="EMBL/GenBank/DDBJ databases">
        <title>Comparative genomics of biotechnologically important yeasts.</title>
        <authorList>
            <consortium name="DOE Joint Genome Institute"/>
            <person name="Riley R."/>
            <person name="Haridas S."/>
            <person name="Wolfe K.H."/>
            <person name="Lopes M.R."/>
            <person name="Hittinger C.T."/>
            <person name="Goker M."/>
            <person name="Salamov A."/>
            <person name="Wisecaver J."/>
            <person name="Long T.M."/>
            <person name="Aerts A.L."/>
            <person name="Barry K."/>
            <person name="Choi C."/>
            <person name="Clum A."/>
            <person name="Coughlan A.Y."/>
            <person name="Deshpande S."/>
            <person name="Douglass A.P."/>
            <person name="Hanson S.J."/>
            <person name="Klenk H.-P."/>
            <person name="Labutti K."/>
            <person name="Lapidus A."/>
            <person name="Lindquist E."/>
            <person name="Lipzen A."/>
            <person name="Meier-Kolthoff J.P."/>
            <person name="Ohm R.A."/>
            <person name="Otillar R.P."/>
            <person name="Pangilinan J."/>
            <person name="Peng Y."/>
            <person name="Rokas A."/>
            <person name="Rosa C.A."/>
            <person name="Scheuner C."/>
            <person name="Sibirny A.A."/>
            <person name="Slot J.C."/>
            <person name="Stielow J.B."/>
            <person name="Sun H."/>
            <person name="Kurtzman C.P."/>
            <person name="Blackwell M."/>
            <person name="Grigoriev I.V."/>
            <person name="Jeffries T.W."/>
        </authorList>
    </citation>
    <scope>NUCLEOTIDE SEQUENCE [LARGE SCALE GENOMIC DNA]</scope>
    <source>
        <strain evidence="5">DSM 1968</strain>
    </source>
</reference>
<name>A0A1D2VJ04_9ASCO</name>
<keyword evidence="1" id="KW-0521">NADP</keyword>
<dbReference type="EMBL" id="KV454479">
    <property type="protein sequence ID" value="ODV61614.1"/>
    <property type="molecule type" value="Genomic_DNA"/>
</dbReference>
<dbReference type="Gene3D" id="3.90.25.10">
    <property type="entry name" value="UDP-galactose 4-epimerase, domain 1"/>
    <property type="match status" value="1"/>
</dbReference>
<gene>
    <name evidence="4" type="ORF">ASCRUDRAFT_75604</name>
</gene>
<accession>A0A1D2VJ04</accession>
<dbReference type="InterPro" id="IPR036291">
    <property type="entry name" value="NAD(P)-bd_dom_sf"/>
</dbReference>
<dbReference type="Proteomes" id="UP000095038">
    <property type="component" value="Unassembled WGS sequence"/>
</dbReference>